<dbReference type="PANTHER" id="PTHR43356">
    <property type="entry name" value="PHOSPHATE ACETYLTRANSFERASE"/>
    <property type="match status" value="1"/>
</dbReference>
<keyword evidence="5" id="KW-0808">Transferase</keyword>
<dbReference type="Gene3D" id="3.40.50.300">
    <property type="entry name" value="P-loop containing nucleotide triphosphate hydrolases"/>
    <property type="match status" value="1"/>
</dbReference>
<evidence type="ECO:0000256" key="8">
    <source>
        <dbReference type="ARBA" id="ARBA00049955"/>
    </source>
</evidence>
<dbReference type="Proteomes" id="UP001501509">
    <property type="component" value="Unassembled WGS sequence"/>
</dbReference>
<dbReference type="SUPFAM" id="SSF52540">
    <property type="entry name" value="P-loop containing nucleoside triphosphate hydrolases"/>
    <property type="match status" value="1"/>
</dbReference>
<evidence type="ECO:0000256" key="1">
    <source>
        <dbReference type="ARBA" id="ARBA00000705"/>
    </source>
</evidence>
<sequence>MTCGVYLAARDPGGTKAMVALGLAELLVRETGSVGVFRPVIRAGEPDRLVETLRSRFGSPAPYADCVGVAYEDVHADAEKAIEVVLDRYGRLARGHTAIVVVGTDHSGVGLGTELAFNARLAAHLGLPVVLAVNGLNRSAAEIAEAVASARRELAGEHAAELATIVTRCSRAVPCGEGPPVFAIPETPALTDPTVADLMAGCDGRLVLGGGHRLGGAVRDLMVGAMSLPSILDRLTGGAVVIVPAEHAAAVLPGLFAAHRSPAFPALAGVVLTGAELLSGPLLRLLISMDEPLPVIATDADTFATATRLAAVRGQFSPAATGKIETALGLFAAHVDGSVLARRLHMDRPSVVTPQMFGHGLIERARVDRRRVVLPESGDERVLRAADILLRRRAADLILLGDAARIHAHAARLGLDLAAAEILDPAEPVLRARCARKYAELRAHKGMTYELAYDAVTDASYAGTLLVRLGLADGMVSGAAHPTASTLRPAFEIIKAAPGGAVVSSVFLMCLADRVLVFGDCAVNPTPDAARLAAIAVASAATAELFGITPRVAMLSYSTGASGAGQDVEKVRQATGLVRAARPGLLVEGPIQYDAALDPGVAAAKLPGSQVAGRATVLVVPDLNTGNVLYKAVQRSAGAMAIGPVLQGLAHPVNDLSRGATVEDIVSTVAVTAVQAAQATRFTPKP</sequence>
<dbReference type="InterPro" id="IPR042112">
    <property type="entry name" value="P_AcTrfase_dom2"/>
</dbReference>
<evidence type="ECO:0000256" key="3">
    <source>
        <dbReference type="ARBA" id="ARBA00012707"/>
    </source>
</evidence>
<comment type="catalytic activity">
    <reaction evidence="1">
        <text>acetyl-CoA + phosphate = acetyl phosphate + CoA</text>
        <dbReference type="Rhea" id="RHEA:19521"/>
        <dbReference type="ChEBI" id="CHEBI:22191"/>
        <dbReference type="ChEBI" id="CHEBI:43474"/>
        <dbReference type="ChEBI" id="CHEBI:57287"/>
        <dbReference type="ChEBI" id="CHEBI:57288"/>
        <dbReference type="EC" id="2.3.1.8"/>
    </reaction>
</comment>
<evidence type="ECO:0000256" key="7">
    <source>
        <dbReference type="ARBA" id="ARBA00031108"/>
    </source>
</evidence>
<dbReference type="Pfam" id="PF01515">
    <property type="entry name" value="PTA_PTB"/>
    <property type="match status" value="1"/>
</dbReference>
<evidence type="ECO:0000256" key="2">
    <source>
        <dbReference type="ARBA" id="ARBA00004989"/>
    </source>
</evidence>
<organism evidence="11 12">
    <name type="scientific">Actinomadura fulvescens</name>
    <dbReference type="NCBI Taxonomy" id="46160"/>
    <lineage>
        <taxon>Bacteria</taxon>
        <taxon>Bacillati</taxon>
        <taxon>Actinomycetota</taxon>
        <taxon>Actinomycetes</taxon>
        <taxon>Streptosporangiales</taxon>
        <taxon>Thermomonosporaceae</taxon>
        <taxon>Actinomadura</taxon>
    </lineage>
</organism>
<feature type="domain" description="DRTGG" evidence="10">
    <location>
        <begin position="197"/>
        <end position="310"/>
    </location>
</feature>
<dbReference type="InterPro" id="IPR028979">
    <property type="entry name" value="Ser_kin/Pase_Hpr-like_N_sf"/>
</dbReference>
<dbReference type="InterPro" id="IPR042113">
    <property type="entry name" value="P_AcTrfase_dom1"/>
</dbReference>
<dbReference type="NCBIfam" id="TIGR00651">
    <property type="entry name" value="pta"/>
    <property type="match status" value="1"/>
</dbReference>
<dbReference type="Gene3D" id="3.40.50.10950">
    <property type="match status" value="1"/>
</dbReference>
<evidence type="ECO:0000313" key="12">
    <source>
        <dbReference type="Proteomes" id="UP001501509"/>
    </source>
</evidence>
<comment type="pathway">
    <text evidence="2">Metabolic intermediate biosynthesis; acetyl-CoA biosynthesis; acetyl-CoA from acetate: step 2/2.</text>
</comment>
<evidence type="ECO:0000256" key="4">
    <source>
        <dbReference type="ARBA" id="ARBA00021528"/>
    </source>
</evidence>
<evidence type="ECO:0000313" key="11">
    <source>
        <dbReference type="EMBL" id="GAA2608205.1"/>
    </source>
</evidence>
<dbReference type="InterPro" id="IPR010766">
    <property type="entry name" value="DRTGG"/>
</dbReference>
<dbReference type="InterPro" id="IPR004614">
    <property type="entry name" value="P_AcTrfase"/>
</dbReference>
<dbReference type="InterPro" id="IPR027417">
    <property type="entry name" value="P-loop_NTPase"/>
</dbReference>
<dbReference type="EMBL" id="BAAATD010000006">
    <property type="protein sequence ID" value="GAA2608205.1"/>
    <property type="molecule type" value="Genomic_DNA"/>
</dbReference>
<dbReference type="Pfam" id="PF13500">
    <property type="entry name" value="AAA_26"/>
    <property type="match status" value="1"/>
</dbReference>
<dbReference type="InterPro" id="IPR002505">
    <property type="entry name" value="PTA_PTB"/>
</dbReference>
<dbReference type="Pfam" id="PF07085">
    <property type="entry name" value="DRTGG"/>
    <property type="match status" value="1"/>
</dbReference>
<reference evidence="12" key="1">
    <citation type="journal article" date="2019" name="Int. J. Syst. Evol. Microbiol.">
        <title>The Global Catalogue of Microorganisms (GCM) 10K type strain sequencing project: providing services to taxonomists for standard genome sequencing and annotation.</title>
        <authorList>
            <consortium name="The Broad Institute Genomics Platform"/>
            <consortium name="The Broad Institute Genome Sequencing Center for Infectious Disease"/>
            <person name="Wu L."/>
            <person name="Ma J."/>
        </authorList>
    </citation>
    <scope>NUCLEOTIDE SEQUENCE [LARGE SCALE GENOMIC DNA]</scope>
    <source>
        <strain evidence="12">JCM 6833</strain>
    </source>
</reference>
<feature type="domain" description="Phosphate acetyl/butaryl transferase" evidence="9">
    <location>
        <begin position="359"/>
        <end position="673"/>
    </location>
</feature>
<accession>A0ABP6C8Q2</accession>
<dbReference type="InterPro" id="IPR050500">
    <property type="entry name" value="Phos_Acetyltrans/Butyryltrans"/>
</dbReference>
<evidence type="ECO:0000256" key="5">
    <source>
        <dbReference type="ARBA" id="ARBA00022679"/>
    </source>
</evidence>
<keyword evidence="6" id="KW-0012">Acyltransferase</keyword>
<name>A0ABP6C8Q2_9ACTN</name>
<dbReference type="PANTHER" id="PTHR43356:SF3">
    <property type="entry name" value="PHOSPHATE ACETYLTRANSFERASE"/>
    <property type="match status" value="1"/>
</dbReference>
<dbReference type="NCBIfam" id="NF004167">
    <property type="entry name" value="PRK05632.1"/>
    <property type="match status" value="1"/>
</dbReference>
<dbReference type="SUPFAM" id="SSF75138">
    <property type="entry name" value="HprK N-terminal domain-like"/>
    <property type="match status" value="1"/>
</dbReference>
<keyword evidence="12" id="KW-1185">Reference proteome</keyword>
<comment type="function">
    <text evidence="8">Involved in acetate metabolism.</text>
</comment>
<comment type="caution">
    <text evidence="11">The sequence shown here is derived from an EMBL/GenBank/DDBJ whole genome shotgun (WGS) entry which is preliminary data.</text>
</comment>
<dbReference type="RefSeq" id="WP_344544246.1">
    <property type="nucleotide sequence ID" value="NZ_BAAATD010000006.1"/>
</dbReference>
<protein>
    <recommendedName>
        <fullName evidence="4">Phosphate acetyltransferase</fullName>
        <ecNumber evidence="3">2.3.1.8</ecNumber>
    </recommendedName>
    <alternativeName>
        <fullName evidence="7">Phosphotransacetylase</fullName>
    </alternativeName>
</protein>
<dbReference type="Gene3D" id="3.40.1390.20">
    <property type="entry name" value="HprK N-terminal domain-like"/>
    <property type="match status" value="1"/>
</dbReference>
<dbReference type="Gene3D" id="3.40.50.10750">
    <property type="entry name" value="Isocitrate/Isopropylmalate dehydrogenase-like"/>
    <property type="match status" value="1"/>
</dbReference>
<proteinExistence type="predicted"/>
<gene>
    <name evidence="11" type="primary">pta_2</name>
    <name evidence="11" type="ORF">GCM10010411_48040</name>
</gene>
<evidence type="ECO:0000256" key="6">
    <source>
        <dbReference type="ARBA" id="ARBA00023315"/>
    </source>
</evidence>
<evidence type="ECO:0000259" key="9">
    <source>
        <dbReference type="Pfam" id="PF01515"/>
    </source>
</evidence>
<dbReference type="NCBIfam" id="NF007233">
    <property type="entry name" value="PRK09653.1"/>
    <property type="match status" value="1"/>
</dbReference>
<dbReference type="SUPFAM" id="SSF53659">
    <property type="entry name" value="Isocitrate/Isopropylmalate dehydrogenase-like"/>
    <property type="match status" value="1"/>
</dbReference>
<evidence type="ECO:0000259" key="10">
    <source>
        <dbReference type="Pfam" id="PF07085"/>
    </source>
</evidence>
<dbReference type="EC" id="2.3.1.8" evidence="3"/>